<dbReference type="SMART" id="SM00448">
    <property type="entry name" value="REC"/>
    <property type="match status" value="1"/>
</dbReference>
<evidence type="ECO:0000313" key="5">
    <source>
        <dbReference type="Proteomes" id="UP000178369"/>
    </source>
</evidence>
<dbReference type="Proteomes" id="UP000178369">
    <property type="component" value="Unassembled WGS sequence"/>
</dbReference>
<proteinExistence type="predicted"/>
<feature type="domain" description="Response regulatory" evidence="3">
    <location>
        <begin position="3"/>
        <end position="118"/>
    </location>
</feature>
<organism evidence="4 5">
    <name type="scientific">Candidatus Curtissbacteria bacterium RIFCSPHIGHO2_12_FULL_41_17</name>
    <dbReference type="NCBI Taxonomy" id="1797722"/>
    <lineage>
        <taxon>Bacteria</taxon>
        <taxon>Candidatus Curtissiibacteriota</taxon>
    </lineage>
</organism>
<evidence type="ECO:0000256" key="2">
    <source>
        <dbReference type="PROSITE-ProRule" id="PRU00169"/>
    </source>
</evidence>
<dbReference type="AlphaFoldDB" id="A0A1F5HKZ2"/>
<sequence>MAKIFIVEDDLKIANIYKTRLEEDGHLVEIVNDEEAFSKIQSEKPNVVLLDILMPKVNGMTILRQLKEDPELEDVPVLILTNVEDANEVSAAIELGASGYLVKAETNLDTLSRKIKEVLESSGIGYGVKS</sequence>
<dbReference type="PROSITE" id="PS50110">
    <property type="entry name" value="RESPONSE_REGULATORY"/>
    <property type="match status" value="1"/>
</dbReference>
<dbReference type="Pfam" id="PF00072">
    <property type="entry name" value="Response_reg"/>
    <property type="match status" value="1"/>
</dbReference>
<dbReference type="SUPFAM" id="SSF52172">
    <property type="entry name" value="CheY-like"/>
    <property type="match status" value="1"/>
</dbReference>
<gene>
    <name evidence="4" type="ORF">A3F45_00450</name>
</gene>
<comment type="caution">
    <text evidence="4">The sequence shown here is derived from an EMBL/GenBank/DDBJ whole genome shotgun (WGS) entry which is preliminary data.</text>
</comment>
<dbReference type="EMBL" id="MFBL01000026">
    <property type="protein sequence ID" value="OGE04754.1"/>
    <property type="molecule type" value="Genomic_DNA"/>
</dbReference>
<dbReference type="InterPro" id="IPR001789">
    <property type="entry name" value="Sig_transdc_resp-reg_receiver"/>
</dbReference>
<protein>
    <recommendedName>
        <fullName evidence="3">Response regulatory domain-containing protein</fullName>
    </recommendedName>
</protein>
<accession>A0A1F5HKZ2</accession>
<dbReference type="GO" id="GO:0000160">
    <property type="term" value="P:phosphorelay signal transduction system"/>
    <property type="evidence" value="ECO:0007669"/>
    <property type="project" value="InterPro"/>
</dbReference>
<dbReference type="CDD" id="cd17574">
    <property type="entry name" value="REC_OmpR"/>
    <property type="match status" value="1"/>
</dbReference>
<keyword evidence="1 2" id="KW-0597">Phosphoprotein</keyword>
<feature type="modified residue" description="4-aspartylphosphate" evidence="2">
    <location>
        <position position="51"/>
    </location>
</feature>
<dbReference type="InterPro" id="IPR011006">
    <property type="entry name" value="CheY-like_superfamily"/>
</dbReference>
<dbReference type="InterPro" id="IPR050595">
    <property type="entry name" value="Bact_response_regulator"/>
</dbReference>
<evidence type="ECO:0000256" key="1">
    <source>
        <dbReference type="ARBA" id="ARBA00022553"/>
    </source>
</evidence>
<evidence type="ECO:0000259" key="3">
    <source>
        <dbReference type="PROSITE" id="PS50110"/>
    </source>
</evidence>
<reference evidence="4 5" key="1">
    <citation type="journal article" date="2016" name="Nat. Commun.">
        <title>Thousands of microbial genomes shed light on interconnected biogeochemical processes in an aquifer system.</title>
        <authorList>
            <person name="Anantharaman K."/>
            <person name="Brown C.T."/>
            <person name="Hug L.A."/>
            <person name="Sharon I."/>
            <person name="Castelle C.J."/>
            <person name="Probst A.J."/>
            <person name="Thomas B.C."/>
            <person name="Singh A."/>
            <person name="Wilkins M.J."/>
            <person name="Karaoz U."/>
            <person name="Brodie E.L."/>
            <person name="Williams K.H."/>
            <person name="Hubbard S.S."/>
            <person name="Banfield J.F."/>
        </authorList>
    </citation>
    <scope>NUCLEOTIDE SEQUENCE [LARGE SCALE GENOMIC DNA]</scope>
</reference>
<dbReference type="PANTHER" id="PTHR44591:SF3">
    <property type="entry name" value="RESPONSE REGULATORY DOMAIN-CONTAINING PROTEIN"/>
    <property type="match status" value="1"/>
</dbReference>
<dbReference type="PANTHER" id="PTHR44591">
    <property type="entry name" value="STRESS RESPONSE REGULATOR PROTEIN 1"/>
    <property type="match status" value="1"/>
</dbReference>
<dbReference type="Gene3D" id="3.40.50.2300">
    <property type="match status" value="1"/>
</dbReference>
<evidence type="ECO:0000313" key="4">
    <source>
        <dbReference type="EMBL" id="OGE04754.1"/>
    </source>
</evidence>
<name>A0A1F5HKZ2_9BACT</name>